<evidence type="ECO:0000313" key="1">
    <source>
        <dbReference type="EMBL" id="CAK9188734.1"/>
    </source>
</evidence>
<dbReference type="Proteomes" id="UP001497512">
    <property type="component" value="Unassembled WGS sequence"/>
</dbReference>
<reference evidence="1" key="1">
    <citation type="submission" date="2024-02" db="EMBL/GenBank/DDBJ databases">
        <authorList>
            <consortium name="ELIXIR-Norway"/>
            <consortium name="Elixir Norway"/>
        </authorList>
    </citation>
    <scope>NUCLEOTIDE SEQUENCE</scope>
</reference>
<organism evidence="1 2">
    <name type="scientific">Sphagnum troendelagicum</name>
    <dbReference type="NCBI Taxonomy" id="128251"/>
    <lineage>
        <taxon>Eukaryota</taxon>
        <taxon>Viridiplantae</taxon>
        <taxon>Streptophyta</taxon>
        <taxon>Embryophyta</taxon>
        <taxon>Bryophyta</taxon>
        <taxon>Sphagnophytina</taxon>
        <taxon>Sphagnopsida</taxon>
        <taxon>Sphagnales</taxon>
        <taxon>Sphagnaceae</taxon>
        <taxon>Sphagnum</taxon>
    </lineage>
</organism>
<protein>
    <submittedName>
        <fullName evidence="1">Uncharacterized protein</fullName>
    </submittedName>
</protein>
<evidence type="ECO:0000313" key="2">
    <source>
        <dbReference type="Proteomes" id="UP001497512"/>
    </source>
</evidence>
<proteinExistence type="predicted"/>
<accession>A0ABP0T6T0</accession>
<comment type="caution">
    <text evidence="1">The sequence shown here is derived from an EMBL/GenBank/DDBJ whole genome shotgun (WGS) entry which is preliminary data.</text>
</comment>
<sequence length="153" mass="17917">MPLDLGFLKVENHYEDSADDQLSQDTGYLADIIVQLCLHSYAYDEFEDDSNDGFRLEEERVNVFAACKTALEVLRYPEEKKTETNDDEIQEKIDVLINMRELIVIFDAIEDSVNLEDAIADAMLKGIYYRRKDHHRSCAEELKWCLVRFSLWL</sequence>
<dbReference type="EMBL" id="CAXANX010000019">
    <property type="protein sequence ID" value="CAK9188734.1"/>
    <property type="molecule type" value="Genomic_DNA"/>
</dbReference>
<keyword evidence="2" id="KW-1185">Reference proteome</keyword>
<gene>
    <name evidence="1" type="ORF">CSSPTR1EN2_LOCUS24022</name>
</gene>
<name>A0ABP0T6T0_9BRYO</name>